<name>A0AAE0J241_9PEZI</name>
<protein>
    <submittedName>
        <fullName evidence="2">Uncharacterized protein</fullName>
    </submittedName>
</protein>
<sequence>MIYYRLTAPYCKSEAKRGKSQSLNNTHASPLNHHLPTTKPPFKSMRDTDTSHTPQSAKDTQRQMPGGNSMGFVIIISDPYVRGFVLQHMSTATTRNPSSKHPHHHPPRILFFLFLLLSDHTPPKSPSRKNSQGQATKKKKQRSHQASLPFFFLPLSSIYSLKSLQNNTPKNQMPTSSPVDRAKGRKKQNKKGGFPGWRYLKTPLSPEKEKKKKKKKRRK</sequence>
<comment type="caution">
    <text evidence="2">The sequence shown here is derived from an EMBL/GenBank/DDBJ whole genome shotgun (WGS) entry which is preliminary data.</text>
</comment>
<reference evidence="2" key="2">
    <citation type="submission" date="2023-06" db="EMBL/GenBank/DDBJ databases">
        <authorList>
            <consortium name="Lawrence Berkeley National Laboratory"/>
            <person name="Haridas S."/>
            <person name="Hensen N."/>
            <person name="Bonometti L."/>
            <person name="Westerberg I."/>
            <person name="Brannstrom I.O."/>
            <person name="Guillou S."/>
            <person name="Cros-Aarteil S."/>
            <person name="Calhoun S."/>
            <person name="Kuo A."/>
            <person name="Mondo S."/>
            <person name="Pangilinan J."/>
            <person name="Riley R."/>
            <person name="Labutti K."/>
            <person name="Andreopoulos B."/>
            <person name="Lipzen A."/>
            <person name="Chen C."/>
            <person name="Yanf M."/>
            <person name="Daum C."/>
            <person name="Ng V."/>
            <person name="Clum A."/>
            <person name="Steindorff A."/>
            <person name="Ohm R."/>
            <person name="Martin F."/>
            <person name="Silar P."/>
            <person name="Natvig D."/>
            <person name="Lalanne C."/>
            <person name="Gautier V."/>
            <person name="Ament-Velasquez S.L."/>
            <person name="Kruys A."/>
            <person name="Hutchinson M.I."/>
            <person name="Powell A.J."/>
            <person name="Barry K."/>
            <person name="Miller A.N."/>
            <person name="Grigoriev I.V."/>
            <person name="Debuchy R."/>
            <person name="Gladieux P."/>
            <person name="Thoren M.H."/>
            <person name="Johannesson H."/>
        </authorList>
    </citation>
    <scope>NUCLEOTIDE SEQUENCE</scope>
    <source>
        <strain evidence="2">SMH4131-1</strain>
    </source>
</reference>
<feature type="compositionally biased region" description="Polar residues" evidence="1">
    <location>
        <begin position="20"/>
        <end position="29"/>
    </location>
</feature>
<feature type="region of interest" description="Disordered" evidence="1">
    <location>
        <begin position="165"/>
        <end position="219"/>
    </location>
</feature>
<feature type="compositionally biased region" description="Basic residues" evidence="1">
    <location>
        <begin position="210"/>
        <end position="219"/>
    </location>
</feature>
<feature type="region of interest" description="Disordered" evidence="1">
    <location>
        <begin position="14"/>
        <end position="68"/>
    </location>
</feature>
<reference evidence="2" key="1">
    <citation type="journal article" date="2023" name="Mol. Phylogenet. Evol.">
        <title>Genome-scale phylogeny and comparative genomics of the fungal order Sordariales.</title>
        <authorList>
            <person name="Hensen N."/>
            <person name="Bonometti L."/>
            <person name="Westerberg I."/>
            <person name="Brannstrom I.O."/>
            <person name="Guillou S."/>
            <person name="Cros-Aarteil S."/>
            <person name="Calhoun S."/>
            <person name="Haridas S."/>
            <person name="Kuo A."/>
            <person name="Mondo S."/>
            <person name="Pangilinan J."/>
            <person name="Riley R."/>
            <person name="LaButti K."/>
            <person name="Andreopoulos B."/>
            <person name="Lipzen A."/>
            <person name="Chen C."/>
            <person name="Yan M."/>
            <person name="Daum C."/>
            <person name="Ng V."/>
            <person name="Clum A."/>
            <person name="Steindorff A."/>
            <person name="Ohm R.A."/>
            <person name="Martin F."/>
            <person name="Silar P."/>
            <person name="Natvig D.O."/>
            <person name="Lalanne C."/>
            <person name="Gautier V."/>
            <person name="Ament-Velasquez S.L."/>
            <person name="Kruys A."/>
            <person name="Hutchinson M.I."/>
            <person name="Powell A.J."/>
            <person name="Barry K."/>
            <person name="Miller A.N."/>
            <person name="Grigoriev I.V."/>
            <person name="Debuchy R."/>
            <person name="Gladieux P."/>
            <person name="Hiltunen Thoren M."/>
            <person name="Johannesson H."/>
        </authorList>
    </citation>
    <scope>NUCLEOTIDE SEQUENCE</scope>
    <source>
        <strain evidence="2">SMH4131-1</strain>
    </source>
</reference>
<dbReference type="EMBL" id="JAUEPO010000001">
    <property type="protein sequence ID" value="KAK3335501.1"/>
    <property type="molecule type" value="Genomic_DNA"/>
</dbReference>
<feature type="compositionally biased region" description="Polar residues" evidence="1">
    <location>
        <begin position="165"/>
        <end position="178"/>
    </location>
</feature>
<feature type="region of interest" description="Disordered" evidence="1">
    <location>
        <begin position="121"/>
        <end position="145"/>
    </location>
</feature>
<evidence type="ECO:0000256" key="1">
    <source>
        <dbReference type="SAM" id="MobiDB-lite"/>
    </source>
</evidence>
<proteinExistence type="predicted"/>
<dbReference type="AlphaFoldDB" id="A0AAE0J241"/>
<dbReference type="Proteomes" id="UP001286456">
    <property type="component" value="Unassembled WGS sequence"/>
</dbReference>
<keyword evidence="3" id="KW-1185">Reference proteome</keyword>
<evidence type="ECO:0000313" key="3">
    <source>
        <dbReference type="Proteomes" id="UP001286456"/>
    </source>
</evidence>
<evidence type="ECO:0000313" key="2">
    <source>
        <dbReference type="EMBL" id="KAK3335501.1"/>
    </source>
</evidence>
<accession>A0AAE0J241</accession>
<gene>
    <name evidence="2" type="ORF">B0T19DRAFT_10256</name>
</gene>
<organism evidence="2 3">
    <name type="scientific">Cercophora scortea</name>
    <dbReference type="NCBI Taxonomy" id="314031"/>
    <lineage>
        <taxon>Eukaryota</taxon>
        <taxon>Fungi</taxon>
        <taxon>Dikarya</taxon>
        <taxon>Ascomycota</taxon>
        <taxon>Pezizomycotina</taxon>
        <taxon>Sordariomycetes</taxon>
        <taxon>Sordariomycetidae</taxon>
        <taxon>Sordariales</taxon>
        <taxon>Lasiosphaeriaceae</taxon>
        <taxon>Cercophora</taxon>
    </lineage>
</organism>